<dbReference type="OrthoDB" id="185373at2759"/>
<evidence type="ECO:0000313" key="7">
    <source>
        <dbReference type="Proteomes" id="UP000095767"/>
    </source>
</evidence>
<keyword evidence="1" id="KW-0677">Repeat</keyword>
<reference evidence="6 7" key="1">
    <citation type="submission" date="2016-09" db="EMBL/GenBank/DDBJ databases">
        <title>The draft genome of Dichanthelium oligosanthes: A C3 panicoid grass species.</title>
        <authorList>
            <person name="Studer A.J."/>
            <person name="Schnable J.C."/>
            <person name="Brutnell T.P."/>
        </authorList>
    </citation>
    <scope>NUCLEOTIDE SEQUENCE [LARGE SCALE GENOMIC DNA]</scope>
    <source>
        <strain evidence="7">cv. Kellogg 1175</strain>
        <tissue evidence="6">Leaf</tissue>
    </source>
</reference>
<comment type="caution">
    <text evidence="6">The sequence shown here is derived from an EMBL/GenBank/DDBJ whole genome shotgun (WGS) entry which is preliminary data.</text>
</comment>
<dbReference type="GO" id="GO:0003723">
    <property type="term" value="F:RNA binding"/>
    <property type="evidence" value="ECO:0007669"/>
    <property type="project" value="InterPro"/>
</dbReference>
<feature type="non-terminal residue" evidence="6">
    <location>
        <position position="1"/>
    </location>
</feature>
<dbReference type="PANTHER" id="PTHR47926">
    <property type="entry name" value="PENTATRICOPEPTIDE REPEAT-CONTAINING PROTEIN"/>
    <property type="match status" value="1"/>
</dbReference>
<evidence type="ECO:0000256" key="4">
    <source>
        <dbReference type="SAM" id="MobiDB-lite"/>
    </source>
</evidence>
<dbReference type="Pfam" id="PF13041">
    <property type="entry name" value="PPR_2"/>
    <property type="match status" value="2"/>
</dbReference>
<dbReference type="PROSITE" id="PS51375">
    <property type="entry name" value="PPR"/>
    <property type="match status" value="3"/>
</dbReference>
<keyword evidence="2" id="KW-0809">Transit peptide</keyword>
<sequence length="917" mass="101755">LYQGIHTKWWEMDMKSNMKNIKSQEDFDEQLLMAGDRFTVVHFFSPSCGACKALHSKVHQFAGMHPGLLFLMVNYNEQTEICKRLNVYVLPLFRFYRGAKDRICSFSCTISTVNALKRHGVQTESLPAEKGLEESESKSSAPPTDIPNASDPSQNMDGDDGPFWRQPFARVPSALLATAMLRKSGTQRRQPALWRRCHSLRQIKQVHALMVLRGFLSDPSALRELIFASAVAVRGGIAHARLVFDRIPHPDRFMYNTLIRGAAHSEAPRDAVSIYARMARHRGHCGGGVRPDKLTFPFVLRACAAMGAGGTGAQVHAHVVKAGCDSDAFVRNALIGMHASCGDLGVAAALFDNGARGDAVAWSAMISGCARRGDIGAARELFDESPVKDLVSWNVMITAYAKRGEMALAGELFNRVPGRDVVSWNAMISGYVRSGSHRHAMELFEQMQCMGEKPDTVTVLSLLSACANSVDLDVGRRLHSYLSERFSRTGLTTVLGNALIDMYAKCGSMKSAHEVFWSMRDKDVSTWNSIIGGLALHGHINESIDVFEKMLKGNVNPDEITFVAVLVACSHGGMVDKGHKYFNLMQQRYRIEPNVKHYGCMVDMLSRAGLLKEAFEFIDTMKVEPNSVIWRTLLGACRIHGEIELAEHANRELLKARSDASGDYVLLSNIYASVGEWLGSMMSMASALTNHRVVSRSSCRGNMSNRSDGCFKVLDLEPQWDQGEAFLPREKVASTDWQITRDVPEYPKKGVHTKWWEMDMKSNMKTIKSQEDFDEQLLMAGDKFTVVHFFSPSCGACKALHSKVKEDKHIDSTTLQLSKGETLHVQHKFILIIYLFVKCPLRGAEGRICSFSCTISTIHKFKDALKRHGVQTESLAAEKGLEESEHKSVAPPTDIPNSSDASPNMDGDDGPVELHND</sequence>
<dbReference type="Pfam" id="PF01535">
    <property type="entry name" value="PPR"/>
    <property type="match status" value="3"/>
</dbReference>
<proteinExistence type="predicted"/>
<dbReference type="Pfam" id="PF20431">
    <property type="entry name" value="E_motif"/>
    <property type="match status" value="1"/>
</dbReference>
<evidence type="ECO:0000259" key="5">
    <source>
        <dbReference type="Pfam" id="PF00085"/>
    </source>
</evidence>
<feature type="repeat" description="PPR" evidence="3">
    <location>
        <begin position="420"/>
        <end position="454"/>
    </location>
</feature>
<evidence type="ECO:0000256" key="1">
    <source>
        <dbReference type="ARBA" id="ARBA00022737"/>
    </source>
</evidence>
<dbReference type="InterPro" id="IPR046960">
    <property type="entry name" value="PPR_At4g14850-like_plant"/>
</dbReference>
<dbReference type="STRING" id="888268.A0A1E5VNJ6"/>
<feature type="repeat" description="PPR" evidence="3">
    <location>
        <begin position="358"/>
        <end position="392"/>
    </location>
</feature>
<accession>A0A1E5VNJ6</accession>
<feature type="domain" description="Thioredoxin" evidence="5">
    <location>
        <begin position="23"/>
        <end position="100"/>
    </location>
</feature>
<name>A0A1E5VNJ6_9POAL</name>
<feature type="repeat" description="PPR" evidence="3">
    <location>
        <begin position="523"/>
        <end position="557"/>
    </location>
</feature>
<feature type="compositionally biased region" description="Basic and acidic residues" evidence="4">
    <location>
        <begin position="879"/>
        <end position="888"/>
    </location>
</feature>
<dbReference type="EMBL" id="LWDX02034047">
    <property type="protein sequence ID" value="OEL26705.1"/>
    <property type="molecule type" value="Genomic_DNA"/>
</dbReference>
<evidence type="ECO:0000256" key="2">
    <source>
        <dbReference type="ARBA" id="ARBA00022946"/>
    </source>
</evidence>
<dbReference type="PANTHER" id="PTHR47926:SF391">
    <property type="entry name" value="TETRATRICOPEPTIDE-LIKE HELICAL DOMAIN SUPERFAMILY"/>
    <property type="match status" value="1"/>
</dbReference>
<gene>
    <name evidence="6" type="ORF">BAE44_0012275</name>
</gene>
<dbReference type="Gene3D" id="1.25.40.10">
    <property type="entry name" value="Tetratricopeptide repeat domain"/>
    <property type="match status" value="4"/>
</dbReference>
<evidence type="ECO:0000313" key="6">
    <source>
        <dbReference type="EMBL" id="OEL26705.1"/>
    </source>
</evidence>
<protein>
    <submittedName>
        <fullName evidence="6">Pentatricopeptide repeat-containing protein</fullName>
    </submittedName>
</protein>
<dbReference type="Gene3D" id="3.40.30.10">
    <property type="entry name" value="Glutaredoxin"/>
    <property type="match status" value="2"/>
</dbReference>
<dbReference type="GO" id="GO:0009451">
    <property type="term" value="P:RNA modification"/>
    <property type="evidence" value="ECO:0007669"/>
    <property type="project" value="InterPro"/>
</dbReference>
<feature type="region of interest" description="Disordered" evidence="4">
    <location>
        <begin position="875"/>
        <end position="917"/>
    </location>
</feature>
<dbReference type="Pfam" id="PF00085">
    <property type="entry name" value="Thioredoxin"/>
    <property type="match status" value="1"/>
</dbReference>
<dbReference type="InterPro" id="IPR046848">
    <property type="entry name" value="E_motif"/>
</dbReference>
<dbReference type="InterPro" id="IPR036249">
    <property type="entry name" value="Thioredoxin-like_sf"/>
</dbReference>
<dbReference type="AlphaFoldDB" id="A0A1E5VNJ6"/>
<organism evidence="6 7">
    <name type="scientific">Dichanthelium oligosanthes</name>
    <dbReference type="NCBI Taxonomy" id="888268"/>
    <lineage>
        <taxon>Eukaryota</taxon>
        <taxon>Viridiplantae</taxon>
        <taxon>Streptophyta</taxon>
        <taxon>Embryophyta</taxon>
        <taxon>Tracheophyta</taxon>
        <taxon>Spermatophyta</taxon>
        <taxon>Magnoliopsida</taxon>
        <taxon>Liliopsida</taxon>
        <taxon>Poales</taxon>
        <taxon>Poaceae</taxon>
        <taxon>PACMAD clade</taxon>
        <taxon>Panicoideae</taxon>
        <taxon>Panicodae</taxon>
        <taxon>Paniceae</taxon>
        <taxon>Dichantheliinae</taxon>
        <taxon>Dichanthelium</taxon>
    </lineage>
</organism>
<evidence type="ECO:0000256" key="3">
    <source>
        <dbReference type="PROSITE-ProRule" id="PRU00708"/>
    </source>
</evidence>
<feature type="region of interest" description="Disordered" evidence="4">
    <location>
        <begin position="124"/>
        <end position="162"/>
    </location>
</feature>
<dbReference type="Pfam" id="PF12854">
    <property type="entry name" value="PPR_1"/>
    <property type="match status" value="1"/>
</dbReference>
<dbReference type="InterPro" id="IPR013766">
    <property type="entry name" value="Thioredoxin_domain"/>
</dbReference>
<dbReference type="FunFam" id="1.25.40.10:FF:000470">
    <property type="entry name" value="Pentatricopeptide repeat-containing protein At5g66520"/>
    <property type="match status" value="1"/>
</dbReference>
<dbReference type="InterPro" id="IPR002885">
    <property type="entry name" value="PPR_rpt"/>
</dbReference>
<dbReference type="Proteomes" id="UP000095767">
    <property type="component" value="Unassembled WGS sequence"/>
</dbReference>
<dbReference type="GO" id="GO:0006950">
    <property type="term" value="P:response to stress"/>
    <property type="evidence" value="ECO:0007669"/>
    <property type="project" value="UniProtKB-ARBA"/>
</dbReference>
<dbReference type="FunFam" id="1.25.40.10:FF:000345">
    <property type="entry name" value="Pentatricopeptide repeat-containing protein"/>
    <property type="match status" value="1"/>
</dbReference>
<dbReference type="NCBIfam" id="TIGR00756">
    <property type="entry name" value="PPR"/>
    <property type="match status" value="4"/>
</dbReference>
<keyword evidence="7" id="KW-1185">Reference proteome</keyword>
<dbReference type="SUPFAM" id="SSF52833">
    <property type="entry name" value="Thioredoxin-like"/>
    <property type="match status" value="2"/>
</dbReference>
<dbReference type="InterPro" id="IPR011990">
    <property type="entry name" value="TPR-like_helical_dom_sf"/>
</dbReference>
<dbReference type="CDD" id="cd02947">
    <property type="entry name" value="TRX_family"/>
    <property type="match status" value="1"/>
</dbReference>